<dbReference type="SUPFAM" id="SSF53448">
    <property type="entry name" value="Nucleotide-diphospho-sugar transferases"/>
    <property type="match status" value="1"/>
</dbReference>
<accession>A0A0R1TM79</accession>
<comment type="caution">
    <text evidence="1">The sequence shown here is derived from an EMBL/GenBank/DDBJ whole genome shotgun (WGS) entry which is preliminary data.</text>
</comment>
<dbReference type="Proteomes" id="UP000051048">
    <property type="component" value="Unassembled WGS sequence"/>
</dbReference>
<evidence type="ECO:0000313" key="1">
    <source>
        <dbReference type="EMBL" id="KRL79794.1"/>
    </source>
</evidence>
<sequence length="124" mass="14225">MTKGRGKMKKAIAFATDAKYIMALETVVKSILLNNDDTTIYVINTDIPVEWFFQYKKILANTSCQVVNVQINDEQLKWDESFSYITKISYARIMLGRLLPQEKRVLYLDGDVVVNGNLDELLVL</sequence>
<gene>
    <name evidence="1" type="ORF">FC36_GL000216</name>
</gene>
<proteinExistence type="predicted"/>
<dbReference type="PATRIC" id="fig|1423740.3.peg.234"/>
<dbReference type="AlphaFoldDB" id="A0A0R1TM79"/>
<dbReference type="Gene3D" id="3.90.550.10">
    <property type="entry name" value="Spore Coat Polysaccharide Biosynthesis Protein SpsA, Chain A"/>
    <property type="match status" value="1"/>
</dbReference>
<organism evidence="1 2">
    <name type="scientific">Ligilactobacillus equi DSM 15833 = JCM 10991</name>
    <dbReference type="NCBI Taxonomy" id="1423740"/>
    <lineage>
        <taxon>Bacteria</taxon>
        <taxon>Bacillati</taxon>
        <taxon>Bacillota</taxon>
        <taxon>Bacilli</taxon>
        <taxon>Lactobacillales</taxon>
        <taxon>Lactobacillaceae</taxon>
        <taxon>Ligilactobacillus</taxon>
    </lineage>
</organism>
<dbReference type="GO" id="GO:0016757">
    <property type="term" value="F:glycosyltransferase activity"/>
    <property type="evidence" value="ECO:0007669"/>
    <property type="project" value="InterPro"/>
</dbReference>
<name>A0A0R1TM79_9LACO</name>
<dbReference type="InterPro" id="IPR002495">
    <property type="entry name" value="Glyco_trans_8"/>
</dbReference>
<dbReference type="EMBL" id="AZFH01000080">
    <property type="protein sequence ID" value="KRL79794.1"/>
    <property type="molecule type" value="Genomic_DNA"/>
</dbReference>
<dbReference type="InterPro" id="IPR029044">
    <property type="entry name" value="Nucleotide-diphossugar_trans"/>
</dbReference>
<dbReference type="OrthoDB" id="796510at2"/>
<protein>
    <submittedName>
        <fullName evidence="1">Uncharacterized protein</fullName>
    </submittedName>
</protein>
<reference evidence="1 2" key="1">
    <citation type="journal article" date="2015" name="Genome Announc.">
        <title>Expanding the biotechnology potential of lactobacilli through comparative genomics of 213 strains and associated genera.</title>
        <authorList>
            <person name="Sun Z."/>
            <person name="Harris H.M."/>
            <person name="McCann A."/>
            <person name="Guo C."/>
            <person name="Argimon S."/>
            <person name="Zhang W."/>
            <person name="Yang X."/>
            <person name="Jeffery I.B."/>
            <person name="Cooney J.C."/>
            <person name="Kagawa T.F."/>
            <person name="Liu W."/>
            <person name="Song Y."/>
            <person name="Salvetti E."/>
            <person name="Wrobel A."/>
            <person name="Rasinkangas P."/>
            <person name="Parkhill J."/>
            <person name="Rea M.C."/>
            <person name="O'Sullivan O."/>
            <person name="Ritari J."/>
            <person name="Douillard F.P."/>
            <person name="Paul Ross R."/>
            <person name="Yang R."/>
            <person name="Briner A.E."/>
            <person name="Felis G.E."/>
            <person name="de Vos W.M."/>
            <person name="Barrangou R."/>
            <person name="Klaenhammer T.R."/>
            <person name="Caufield P.W."/>
            <person name="Cui Y."/>
            <person name="Zhang H."/>
            <person name="O'Toole P.W."/>
        </authorList>
    </citation>
    <scope>NUCLEOTIDE SEQUENCE [LARGE SCALE GENOMIC DNA]</scope>
    <source>
        <strain evidence="1 2">DSM 15833</strain>
    </source>
</reference>
<evidence type="ECO:0000313" key="2">
    <source>
        <dbReference type="Proteomes" id="UP000051048"/>
    </source>
</evidence>
<dbReference type="Pfam" id="PF01501">
    <property type="entry name" value="Glyco_transf_8"/>
    <property type="match status" value="1"/>
</dbReference>